<gene>
    <name evidence="1" type="ORF">MFERI14822_00722</name>
    <name evidence="2" type="ORF">MFERI15181_00696</name>
    <name evidence="3" type="ORF">MFERI15407_00696</name>
</gene>
<name>A0AAQ3DNX3_9MOLU</name>
<dbReference type="RefSeq" id="WP_008362657.1">
    <property type="nucleotide sequence ID" value="NZ_CP091032.1"/>
</dbReference>
<evidence type="ECO:0000313" key="1">
    <source>
        <dbReference type="EMBL" id="WFQ92929.1"/>
    </source>
</evidence>
<evidence type="ECO:0000313" key="4">
    <source>
        <dbReference type="Proteomes" id="UP001178740"/>
    </source>
</evidence>
<evidence type="ECO:0000313" key="5">
    <source>
        <dbReference type="Proteomes" id="UP001214039"/>
    </source>
</evidence>
<dbReference type="Proteomes" id="UP001178740">
    <property type="component" value="Chromosome"/>
</dbReference>
<reference evidence="3 5" key="1">
    <citation type="submission" date="2022-11" db="EMBL/GenBank/DDBJ databases">
        <title>Comparative genomic analysis of Mycoplasma feriruminatoris and the Mycoplasma mycoides cluster.</title>
        <authorList>
            <person name="Baby V."/>
            <person name="Ambroset C."/>
            <person name="Gaurivaud P."/>
            <person name="Boury C."/>
            <person name="Guichoux E."/>
            <person name="Lartigue C."/>
            <person name="Tardy F."/>
            <person name="Sirand-Pugnet P."/>
        </authorList>
    </citation>
    <scope>NUCLEOTIDE SEQUENCE</scope>
    <source>
        <strain evidence="1">L14822</strain>
        <strain evidence="2 5">L15181</strain>
        <strain evidence="3">L15407</strain>
    </source>
</reference>
<dbReference type="EMBL" id="CP104008">
    <property type="protein sequence ID" value="WFQ92929.1"/>
    <property type="molecule type" value="Genomic_DNA"/>
</dbReference>
<dbReference type="Proteomes" id="UP001214039">
    <property type="component" value="Chromosome"/>
</dbReference>
<organism evidence="3 4">
    <name type="scientific">Mycoplasma feriruminatoris</name>
    <dbReference type="NCBI Taxonomy" id="1179777"/>
    <lineage>
        <taxon>Bacteria</taxon>
        <taxon>Bacillati</taxon>
        <taxon>Mycoplasmatota</taxon>
        <taxon>Mollicutes</taxon>
        <taxon>Mycoplasmataceae</taxon>
        <taxon>Mycoplasma</taxon>
    </lineage>
</organism>
<evidence type="ECO:0000313" key="2">
    <source>
        <dbReference type="EMBL" id="WFQ93775.1"/>
    </source>
</evidence>
<dbReference type="EMBL" id="CP113498">
    <property type="protein sequence ID" value="WFQ93775.1"/>
    <property type="molecule type" value="Genomic_DNA"/>
</dbReference>
<keyword evidence="5" id="KW-1185">Reference proteome</keyword>
<accession>A0AAQ3DNX3</accession>
<dbReference type="AlphaFoldDB" id="A0AAQ3DNX3"/>
<sequence length="200" mass="23649">MGFKIDEKIQRFLKMDLANLTLEEKTELFLLLSPPINYGIKKALSKFHSIPLEHQDLLSYAWIAFDELLKVYQTKNIKKKFVWSVIDAVSWKCTDVCAKYINNRHKILNMSLANSNISLEILENIPAETYKEFNYVIFEMVEIYFKKHKNKLAKPVFEMYLDNVPKKQIFTKFNISRNKFKKIIDDTINDLRTIIGPFLD</sequence>
<proteinExistence type="predicted"/>
<dbReference type="EMBL" id="CP113499">
    <property type="protein sequence ID" value="WFQ95435.1"/>
    <property type="molecule type" value="Genomic_DNA"/>
</dbReference>
<dbReference type="Proteomes" id="UP001178743">
    <property type="component" value="Chromosome"/>
</dbReference>
<protein>
    <submittedName>
        <fullName evidence="3">Sigma-70 family RNA polymerase sigma factor</fullName>
    </submittedName>
</protein>
<dbReference type="GeneID" id="90597860"/>
<evidence type="ECO:0000313" key="3">
    <source>
        <dbReference type="EMBL" id="WFQ95435.1"/>
    </source>
</evidence>